<evidence type="ECO:0008006" key="4">
    <source>
        <dbReference type="Google" id="ProtNLM"/>
    </source>
</evidence>
<reference evidence="2 3" key="2">
    <citation type="journal article" date="2010" name="Stand. Genomic Sci.">
        <title>Complete genome sequence of Gordonia bronchialis type strain (3410).</title>
        <authorList>
            <person name="Ivanova N."/>
            <person name="Sikorski J."/>
            <person name="Jando M."/>
            <person name="Lapidus A."/>
            <person name="Nolan M."/>
            <person name="Lucas S."/>
            <person name="Del Rio T.G."/>
            <person name="Tice H."/>
            <person name="Copeland A."/>
            <person name="Cheng J.F."/>
            <person name="Chen F."/>
            <person name="Bruce D."/>
            <person name="Goodwin L."/>
            <person name="Pitluck S."/>
            <person name="Mavromatis K."/>
            <person name="Ovchinnikova G."/>
            <person name="Pati A."/>
            <person name="Chen A."/>
            <person name="Palaniappan K."/>
            <person name="Land M."/>
            <person name="Hauser L."/>
            <person name="Chang Y.J."/>
            <person name="Jeffries C.D."/>
            <person name="Chain P."/>
            <person name="Saunders E."/>
            <person name="Han C."/>
            <person name="Detter J.C."/>
            <person name="Brettin T."/>
            <person name="Rohde M."/>
            <person name="Goker M."/>
            <person name="Bristow J."/>
            <person name="Eisen J.A."/>
            <person name="Markowitz V."/>
            <person name="Hugenholtz P."/>
            <person name="Klenk H.P."/>
            <person name="Kyrpides N.C."/>
        </authorList>
    </citation>
    <scope>NUCLEOTIDE SEQUENCE [LARGE SCALE GENOMIC DNA]</scope>
    <source>
        <strain evidence="3">ATCC 25592 / DSM 43247 / BCRC 13721 / JCM 3198 / KCTC 3076 / NBRC 16047 / NCTC 10667</strain>
    </source>
</reference>
<protein>
    <recommendedName>
        <fullName evidence="4">DUF3137 domain-containing protein</fullName>
    </recommendedName>
</protein>
<keyword evidence="1" id="KW-0812">Transmembrane</keyword>
<organism evidence="2 3">
    <name type="scientific">Gordonia bronchialis (strain ATCC 25592 / DSM 43247 / BCRC 13721 / JCM 3198 / KCTC 3076 / NBRC 16047 / NCTC 10667)</name>
    <name type="common">Rhodococcus bronchialis</name>
    <dbReference type="NCBI Taxonomy" id="526226"/>
    <lineage>
        <taxon>Bacteria</taxon>
        <taxon>Bacillati</taxon>
        <taxon>Actinomycetota</taxon>
        <taxon>Actinomycetes</taxon>
        <taxon>Mycobacteriales</taxon>
        <taxon>Gordoniaceae</taxon>
        <taxon>Gordonia</taxon>
    </lineage>
</organism>
<dbReference type="eggNOG" id="ENOG5031VTE">
    <property type="taxonomic scope" value="Bacteria"/>
</dbReference>
<proteinExistence type="predicted"/>
<dbReference type="EMBL" id="CP001802">
    <property type="protein sequence ID" value="ACY19478.1"/>
    <property type="molecule type" value="Genomic_DNA"/>
</dbReference>
<name>D0LB47_GORB4</name>
<keyword evidence="1" id="KW-0472">Membrane</keyword>
<dbReference type="HOGENOM" id="CLU_1169341_0_0_11"/>
<evidence type="ECO:0000256" key="1">
    <source>
        <dbReference type="SAM" id="Phobius"/>
    </source>
</evidence>
<evidence type="ECO:0000313" key="3">
    <source>
        <dbReference type="Proteomes" id="UP000001219"/>
    </source>
</evidence>
<dbReference type="RefSeq" id="WP_012832070.1">
    <property type="nucleotide sequence ID" value="NC_013441.1"/>
</dbReference>
<gene>
    <name evidence="2" type="ordered locus">Gbro_0129</name>
</gene>
<dbReference type="Proteomes" id="UP000001219">
    <property type="component" value="Chromosome"/>
</dbReference>
<keyword evidence="1" id="KW-1133">Transmembrane helix</keyword>
<dbReference type="KEGG" id="gbr:Gbro_0129"/>
<dbReference type="AlphaFoldDB" id="D0LB47"/>
<sequence length="237" mass="26727">MALVVVVAIELPMWFRGPPVQAAFGLIVLGAFVILIALALAVSVGRRWWARWWAMRHGFAFSHRPHRSEPPHGVESFDNWQMLTFVHYSATGQISDRSARLLFYRNWFGARWRYAHRHVFTVTLPTALPGLTIGPNLHTRTRGEHIIFDDDDGSDFARYLPVFSPAPDVARRVLTRSVRDRLGDLAARSSVVRITVFVVVGDKLHAVWLNTSQPQDLTDVAEGLRILVAALEANSKL</sequence>
<accession>D0LB47</accession>
<keyword evidence="3" id="KW-1185">Reference proteome</keyword>
<reference evidence="3" key="1">
    <citation type="submission" date="2009-10" db="EMBL/GenBank/DDBJ databases">
        <title>The complete chromosome of Gordonia bronchialis DSM 43247.</title>
        <authorList>
            <consortium name="US DOE Joint Genome Institute (JGI-PGF)"/>
            <person name="Lucas S."/>
            <person name="Copeland A."/>
            <person name="Lapidus A."/>
            <person name="Glavina del Rio T."/>
            <person name="Dalin E."/>
            <person name="Tice H."/>
            <person name="Bruce D."/>
            <person name="Goodwin L."/>
            <person name="Pitluck S."/>
            <person name="Kyrpides N."/>
            <person name="Mavromatis K."/>
            <person name="Ivanova N."/>
            <person name="Ovchinnikova G."/>
            <person name="Saunders E."/>
            <person name="Brettin T."/>
            <person name="Detter J.C."/>
            <person name="Han C."/>
            <person name="Larimer F."/>
            <person name="Land M."/>
            <person name="Hauser L."/>
            <person name="Markowitz V."/>
            <person name="Cheng J.-F."/>
            <person name="Hugenholtz P."/>
            <person name="Woyke T."/>
            <person name="Wu D."/>
            <person name="Jando M."/>
            <person name="Schneider S."/>
            <person name="Goeker M."/>
            <person name="Klenk H.-P."/>
            <person name="Eisen J.A."/>
        </authorList>
    </citation>
    <scope>NUCLEOTIDE SEQUENCE [LARGE SCALE GENOMIC DNA]</scope>
    <source>
        <strain evidence="3">ATCC 25592 / DSM 43247 / BCRC 13721 / JCM 3198 / KCTC 3076 / NBRC 16047 / NCTC 10667</strain>
    </source>
</reference>
<dbReference type="STRING" id="526226.Gbro_0129"/>
<feature type="transmembrane region" description="Helical" evidence="1">
    <location>
        <begin position="20"/>
        <end position="42"/>
    </location>
</feature>
<evidence type="ECO:0000313" key="2">
    <source>
        <dbReference type="EMBL" id="ACY19478.1"/>
    </source>
</evidence>